<comment type="caution">
    <text evidence="1">The sequence shown here is derived from an EMBL/GenBank/DDBJ whole genome shotgun (WGS) entry which is preliminary data.</text>
</comment>
<accession>A0ACB9EVC8</accession>
<organism evidence="1 2">
    <name type="scientific">Smallanthus sonchifolius</name>
    <dbReference type="NCBI Taxonomy" id="185202"/>
    <lineage>
        <taxon>Eukaryota</taxon>
        <taxon>Viridiplantae</taxon>
        <taxon>Streptophyta</taxon>
        <taxon>Embryophyta</taxon>
        <taxon>Tracheophyta</taxon>
        <taxon>Spermatophyta</taxon>
        <taxon>Magnoliopsida</taxon>
        <taxon>eudicotyledons</taxon>
        <taxon>Gunneridae</taxon>
        <taxon>Pentapetalae</taxon>
        <taxon>asterids</taxon>
        <taxon>campanulids</taxon>
        <taxon>Asterales</taxon>
        <taxon>Asteraceae</taxon>
        <taxon>Asteroideae</taxon>
        <taxon>Heliantheae alliance</taxon>
        <taxon>Millerieae</taxon>
        <taxon>Smallanthus</taxon>
    </lineage>
</organism>
<dbReference type="Proteomes" id="UP001056120">
    <property type="component" value="Linkage Group LG17"/>
</dbReference>
<reference evidence="2" key="1">
    <citation type="journal article" date="2022" name="Mol. Ecol. Resour.">
        <title>The genomes of chicory, endive, great burdock and yacon provide insights into Asteraceae palaeo-polyploidization history and plant inulin production.</title>
        <authorList>
            <person name="Fan W."/>
            <person name="Wang S."/>
            <person name="Wang H."/>
            <person name="Wang A."/>
            <person name="Jiang F."/>
            <person name="Liu H."/>
            <person name="Zhao H."/>
            <person name="Xu D."/>
            <person name="Zhang Y."/>
        </authorList>
    </citation>
    <scope>NUCLEOTIDE SEQUENCE [LARGE SCALE GENOMIC DNA]</scope>
    <source>
        <strain evidence="2">cv. Yunnan</strain>
    </source>
</reference>
<evidence type="ECO:0000313" key="1">
    <source>
        <dbReference type="EMBL" id="KAI3762528.1"/>
    </source>
</evidence>
<gene>
    <name evidence="1" type="ORF">L1987_52958</name>
</gene>
<evidence type="ECO:0000313" key="2">
    <source>
        <dbReference type="Proteomes" id="UP001056120"/>
    </source>
</evidence>
<reference evidence="1 2" key="2">
    <citation type="journal article" date="2022" name="Mol. Ecol. Resour.">
        <title>The genomes of chicory, endive, great burdock and yacon provide insights into Asteraceae paleo-polyploidization history and plant inulin production.</title>
        <authorList>
            <person name="Fan W."/>
            <person name="Wang S."/>
            <person name="Wang H."/>
            <person name="Wang A."/>
            <person name="Jiang F."/>
            <person name="Liu H."/>
            <person name="Zhao H."/>
            <person name="Xu D."/>
            <person name="Zhang Y."/>
        </authorList>
    </citation>
    <scope>NUCLEOTIDE SEQUENCE [LARGE SCALE GENOMIC DNA]</scope>
    <source>
        <strain evidence="2">cv. Yunnan</strain>
        <tissue evidence="1">Leaves</tissue>
    </source>
</reference>
<protein>
    <submittedName>
        <fullName evidence="1">Uncharacterized protein</fullName>
    </submittedName>
</protein>
<dbReference type="EMBL" id="CM042034">
    <property type="protein sequence ID" value="KAI3762528.1"/>
    <property type="molecule type" value="Genomic_DNA"/>
</dbReference>
<sequence length="153" mass="17184">MMGFSYIKSGVKSSSSDNEDVNENMEFEHEELHTTQDSPPRQHRVPIPMQGSPVHSQEEVMPSQAITLQSQNESLQKAVAEWTSLVSTLSTIVQSQDKEILKLKQENKRKKAFDNEEIFGGDDAGPSSPFSEKIDEHTADMLMQAQIHLLVKT</sequence>
<keyword evidence="2" id="KW-1185">Reference proteome</keyword>
<proteinExistence type="predicted"/>
<name>A0ACB9EVC8_9ASTR</name>